<dbReference type="EMBL" id="CP019323">
    <property type="protein sequence ID" value="APX71332.1"/>
    <property type="molecule type" value="Genomic_DNA"/>
</dbReference>
<keyword evidence="1 2" id="KW-0238">DNA-binding</keyword>
<evidence type="ECO:0000256" key="2">
    <source>
        <dbReference type="PROSITE-ProRule" id="PRU00335"/>
    </source>
</evidence>
<dbReference type="OrthoDB" id="9780824at2"/>
<dbReference type="PRINTS" id="PR00455">
    <property type="entry name" value="HTHTETR"/>
</dbReference>
<dbReference type="Pfam" id="PF00440">
    <property type="entry name" value="TetR_N"/>
    <property type="match status" value="1"/>
</dbReference>
<dbReference type="STRING" id="1847728.BTM29_01640"/>
<evidence type="ECO:0000259" key="3">
    <source>
        <dbReference type="PROSITE" id="PS50977"/>
    </source>
</evidence>
<dbReference type="AlphaFoldDB" id="A0A1P8Q0D1"/>
<evidence type="ECO:0000256" key="1">
    <source>
        <dbReference type="ARBA" id="ARBA00023125"/>
    </source>
</evidence>
<dbReference type="Gene3D" id="1.10.357.10">
    <property type="entry name" value="Tetracycline Repressor, domain 2"/>
    <property type="match status" value="1"/>
</dbReference>
<protein>
    <recommendedName>
        <fullName evidence="3">HTH tetR-type domain-containing protein</fullName>
    </recommendedName>
</protein>
<accession>A0A1P8Q0D1</accession>
<dbReference type="SUPFAM" id="SSF46689">
    <property type="entry name" value="Homeodomain-like"/>
    <property type="match status" value="1"/>
</dbReference>
<sequence>MGKREIKKAAKRLEIFNVATKLFVQFGYDNVTTAEIATQSHIAKKTLFEYFSSKENIIFDHETNLIDALILALPPESNIWEAFIAFVRKSIMTPKSRQQSIIPEALQLPQIIQDSDVLTGRLLKMWAQDEKKLSAYFQTIGYAEAPAQALAMIMINILRQLFATEIPFETLLAAHVDIAKLISNTPNN</sequence>
<evidence type="ECO:0000313" key="5">
    <source>
        <dbReference type="Proteomes" id="UP000187499"/>
    </source>
</evidence>
<evidence type="ECO:0000313" key="4">
    <source>
        <dbReference type="EMBL" id="APX71332.1"/>
    </source>
</evidence>
<name>A0A1P8Q0D1_9LACO</name>
<feature type="DNA-binding region" description="H-T-H motif" evidence="2">
    <location>
        <begin position="32"/>
        <end position="51"/>
    </location>
</feature>
<reference evidence="5" key="1">
    <citation type="submission" date="2016-12" db="EMBL/GenBank/DDBJ databases">
        <authorList>
            <person name="Jung M.Y."/>
            <person name="Lee S.H."/>
        </authorList>
    </citation>
    <scope>NUCLEOTIDE SEQUENCE [LARGE SCALE GENOMIC DNA]</scope>
    <source>
        <strain evidence="5">WiKim39</strain>
    </source>
</reference>
<feature type="domain" description="HTH tetR-type" evidence="3">
    <location>
        <begin position="9"/>
        <end position="69"/>
    </location>
</feature>
<dbReference type="RefSeq" id="WP_076613836.1">
    <property type="nucleotide sequence ID" value="NZ_CP019323.1"/>
</dbReference>
<dbReference type="GO" id="GO:0003677">
    <property type="term" value="F:DNA binding"/>
    <property type="evidence" value="ECO:0007669"/>
    <property type="project" value="UniProtKB-UniRule"/>
</dbReference>
<dbReference type="Proteomes" id="UP000187499">
    <property type="component" value="Chromosome"/>
</dbReference>
<dbReference type="PROSITE" id="PS50977">
    <property type="entry name" value="HTH_TETR_2"/>
    <property type="match status" value="1"/>
</dbReference>
<keyword evidence="5" id="KW-1185">Reference proteome</keyword>
<dbReference type="InterPro" id="IPR009057">
    <property type="entry name" value="Homeodomain-like_sf"/>
</dbReference>
<organism evidence="4 5">
    <name type="scientific">Companilactobacillus allii</name>
    <dbReference type="NCBI Taxonomy" id="1847728"/>
    <lineage>
        <taxon>Bacteria</taxon>
        <taxon>Bacillati</taxon>
        <taxon>Bacillota</taxon>
        <taxon>Bacilli</taxon>
        <taxon>Lactobacillales</taxon>
        <taxon>Lactobacillaceae</taxon>
        <taxon>Companilactobacillus</taxon>
    </lineage>
</organism>
<gene>
    <name evidence="4" type="ORF">BTM29_01640</name>
</gene>
<dbReference type="KEGG" id="lalw:BTM29_01640"/>
<proteinExistence type="predicted"/>
<dbReference type="InterPro" id="IPR001647">
    <property type="entry name" value="HTH_TetR"/>
</dbReference>